<proteinExistence type="predicted"/>
<keyword evidence="6" id="KW-1185">Reference proteome</keyword>
<dbReference type="SMART" id="SM00421">
    <property type="entry name" value="HTH_LUXR"/>
    <property type="match status" value="1"/>
</dbReference>
<evidence type="ECO:0000313" key="5">
    <source>
        <dbReference type="EMBL" id="NGP87487.1"/>
    </source>
</evidence>
<reference evidence="5 6" key="1">
    <citation type="submission" date="2020-02" db="EMBL/GenBank/DDBJ databases">
        <title>Aliifodinibius halophilus 2W32, complete genome.</title>
        <authorList>
            <person name="Li Y."/>
            <person name="Wu S."/>
        </authorList>
    </citation>
    <scope>NUCLEOTIDE SEQUENCE [LARGE SCALE GENOMIC DNA]</scope>
    <source>
        <strain evidence="5 6">2W32</strain>
    </source>
</reference>
<dbReference type="AlphaFoldDB" id="A0A6M1T0I1"/>
<dbReference type="GO" id="GO:0006355">
    <property type="term" value="P:regulation of DNA-templated transcription"/>
    <property type="evidence" value="ECO:0007669"/>
    <property type="project" value="InterPro"/>
</dbReference>
<dbReference type="PANTHER" id="PTHR44688">
    <property type="entry name" value="DNA-BINDING TRANSCRIPTIONAL ACTIVATOR DEVR_DOSR"/>
    <property type="match status" value="1"/>
</dbReference>
<name>A0A6M1T0I1_9BACT</name>
<evidence type="ECO:0000259" key="4">
    <source>
        <dbReference type="PROSITE" id="PS50043"/>
    </source>
</evidence>
<dbReference type="Pfam" id="PF00196">
    <property type="entry name" value="GerE"/>
    <property type="match status" value="1"/>
</dbReference>
<protein>
    <submittedName>
        <fullName evidence="5">Response regulator transcription factor</fullName>
    </submittedName>
</protein>
<dbReference type="GO" id="GO:0003677">
    <property type="term" value="F:DNA binding"/>
    <property type="evidence" value="ECO:0007669"/>
    <property type="project" value="UniProtKB-KW"/>
</dbReference>
<dbReference type="Proteomes" id="UP000479132">
    <property type="component" value="Unassembled WGS sequence"/>
</dbReference>
<comment type="caution">
    <text evidence="5">The sequence shown here is derived from an EMBL/GenBank/DDBJ whole genome shotgun (WGS) entry which is preliminary data.</text>
</comment>
<dbReference type="SUPFAM" id="SSF46894">
    <property type="entry name" value="C-terminal effector domain of the bipartite response regulators"/>
    <property type="match status" value="1"/>
</dbReference>
<dbReference type="PANTHER" id="PTHR44688:SF16">
    <property type="entry name" value="DNA-BINDING TRANSCRIPTIONAL ACTIVATOR DEVR_DOSR"/>
    <property type="match status" value="1"/>
</dbReference>
<dbReference type="InterPro" id="IPR016032">
    <property type="entry name" value="Sig_transdc_resp-reg_C-effctor"/>
</dbReference>
<dbReference type="CDD" id="cd06170">
    <property type="entry name" value="LuxR_C_like"/>
    <property type="match status" value="1"/>
</dbReference>
<dbReference type="InterPro" id="IPR036388">
    <property type="entry name" value="WH-like_DNA-bd_sf"/>
</dbReference>
<dbReference type="EMBL" id="JAALLS010000003">
    <property type="protein sequence ID" value="NGP87487.1"/>
    <property type="molecule type" value="Genomic_DNA"/>
</dbReference>
<evidence type="ECO:0000313" key="6">
    <source>
        <dbReference type="Proteomes" id="UP000479132"/>
    </source>
</evidence>
<dbReference type="RefSeq" id="WP_165266279.1">
    <property type="nucleotide sequence ID" value="NZ_JAALLS010000003.1"/>
</dbReference>
<evidence type="ECO:0000256" key="3">
    <source>
        <dbReference type="ARBA" id="ARBA00023163"/>
    </source>
</evidence>
<sequence>MRDISNANKNLTLLIAYRDLSKRECQVLKLLSEGKQNALIAEELSISKKTVENHITNIGNELNIKGVGSLRKWLKDSKLS</sequence>
<keyword evidence="3" id="KW-0804">Transcription</keyword>
<dbReference type="PRINTS" id="PR00038">
    <property type="entry name" value="HTHLUXR"/>
</dbReference>
<keyword evidence="1" id="KW-0805">Transcription regulation</keyword>
<keyword evidence="2" id="KW-0238">DNA-binding</keyword>
<gene>
    <name evidence="5" type="ORF">G3569_03890</name>
</gene>
<dbReference type="Gene3D" id="1.10.10.10">
    <property type="entry name" value="Winged helix-like DNA-binding domain superfamily/Winged helix DNA-binding domain"/>
    <property type="match status" value="1"/>
</dbReference>
<organism evidence="5 6">
    <name type="scientific">Fodinibius halophilus</name>
    <dbReference type="NCBI Taxonomy" id="1736908"/>
    <lineage>
        <taxon>Bacteria</taxon>
        <taxon>Pseudomonadati</taxon>
        <taxon>Balneolota</taxon>
        <taxon>Balneolia</taxon>
        <taxon>Balneolales</taxon>
        <taxon>Balneolaceae</taxon>
        <taxon>Fodinibius</taxon>
    </lineage>
</organism>
<dbReference type="PROSITE" id="PS50043">
    <property type="entry name" value="HTH_LUXR_2"/>
    <property type="match status" value="1"/>
</dbReference>
<dbReference type="InterPro" id="IPR000792">
    <property type="entry name" value="Tscrpt_reg_LuxR_C"/>
</dbReference>
<feature type="domain" description="HTH luxR-type" evidence="4">
    <location>
        <begin position="13"/>
        <end position="78"/>
    </location>
</feature>
<evidence type="ECO:0000256" key="2">
    <source>
        <dbReference type="ARBA" id="ARBA00023125"/>
    </source>
</evidence>
<evidence type="ECO:0000256" key="1">
    <source>
        <dbReference type="ARBA" id="ARBA00023015"/>
    </source>
</evidence>
<accession>A0A6M1T0I1</accession>